<evidence type="ECO:0000256" key="1">
    <source>
        <dbReference type="SAM" id="Phobius"/>
    </source>
</evidence>
<feature type="transmembrane region" description="Helical" evidence="1">
    <location>
        <begin position="173"/>
        <end position="191"/>
    </location>
</feature>
<keyword evidence="1" id="KW-0472">Membrane</keyword>
<feature type="transmembrane region" description="Helical" evidence="1">
    <location>
        <begin position="20"/>
        <end position="43"/>
    </location>
</feature>
<comment type="caution">
    <text evidence="2">The sequence shown here is derived from an EMBL/GenBank/DDBJ whole genome shotgun (WGS) entry which is preliminary data.</text>
</comment>
<accession>A0A4R2BKF7</accession>
<gene>
    <name evidence="2" type="ORF">EV146_103132</name>
</gene>
<proteinExistence type="predicted"/>
<keyword evidence="1" id="KW-1133">Transmembrane helix</keyword>
<reference evidence="2 3" key="1">
    <citation type="journal article" date="2015" name="Stand. Genomic Sci.">
        <title>Genomic Encyclopedia of Bacterial and Archaeal Type Strains, Phase III: the genomes of soil and plant-associated and newly described type strains.</title>
        <authorList>
            <person name="Whitman W.B."/>
            <person name="Woyke T."/>
            <person name="Klenk H.P."/>
            <person name="Zhou Y."/>
            <person name="Lilburn T.G."/>
            <person name="Beck B.J."/>
            <person name="De Vos P."/>
            <person name="Vandamme P."/>
            <person name="Eisen J.A."/>
            <person name="Garrity G."/>
            <person name="Hugenholtz P."/>
            <person name="Kyrpides N.C."/>
        </authorList>
    </citation>
    <scope>NUCLEOTIDE SEQUENCE [LARGE SCALE GENOMIC DNA]</scope>
    <source>
        <strain evidence="2 3">CV53</strain>
    </source>
</reference>
<evidence type="ECO:0000313" key="2">
    <source>
        <dbReference type="EMBL" id="TCN26609.1"/>
    </source>
</evidence>
<dbReference type="Pfam" id="PF04854">
    <property type="entry name" value="DUF624"/>
    <property type="match status" value="1"/>
</dbReference>
<name>A0A4R2BKF7_9BACI</name>
<dbReference type="EMBL" id="SLVV01000003">
    <property type="protein sequence ID" value="TCN26609.1"/>
    <property type="molecule type" value="Genomic_DNA"/>
</dbReference>
<dbReference type="AlphaFoldDB" id="A0A4R2BKF7"/>
<protein>
    <submittedName>
        <fullName evidence="2">Putative membrane protein YesL</fullName>
    </submittedName>
</protein>
<keyword evidence="3" id="KW-1185">Reference proteome</keyword>
<feature type="transmembrane region" description="Helical" evidence="1">
    <location>
        <begin position="80"/>
        <end position="99"/>
    </location>
</feature>
<dbReference type="RefSeq" id="WP_132002989.1">
    <property type="nucleotide sequence ID" value="NZ_JABUHM010000002.1"/>
</dbReference>
<sequence length="212" mass="23916">MDTSGFMGGLYRLFDWISKMALLNLLWIFFSVLGLGLFGFFPATAAMFAVMRKWIYGEDDIPVIRTFWTSYKREFIKSNLLGGIILAAGIVLCADFLFIQNVADESLSLLYAPLLILVFLFVSMAFYVIPMFVHYDMKIGQVIKNSFFVMILNPVSTFSMVVGTFGICFALSYAPPIAILFSGNLIALIVMKFSSKSFDKVHAKSQMFLQEQ</sequence>
<feature type="transmembrane region" description="Helical" evidence="1">
    <location>
        <begin position="147"/>
        <end position="167"/>
    </location>
</feature>
<evidence type="ECO:0000313" key="3">
    <source>
        <dbReference type="Proteomes" id="UP000295689"/>
    </source>
</evidence>
<dbReference type="Proteomes" id="UP000295689">
    <property type="component" value="Unassembled WGS sequence"/>
</dbReference>
<feature type="transmembrane region" description="Helical" evidence="1">
    <location>
        <begin position="111"/>
        <end position="135"/>
    </location>
</feature>
<organism evidence="2 3">
    <name type="scientific">Mesobacillus foraminis</name>
    <dbReference type="NCBI Taxonomy" id="279826"/>
    <lineage>
        <taxon>Bacteria</taxon>
        <taxon>Bacillati</taxon>
        <taxon>Bacillota</taxon>
        <taxon>Bacilli</taxon>
        <taxon>Bacillales</taxon>
        <taxon>Bacillaceae</taxon>
        <taxon>Mesobacillus</taxon>
    </lineage>
</organism>
<dbReference type="InterPro" id="IPR006938">
    <property type="entry name" value="DUF624"/>
</dbReference>
<keyword evidence="1" id="KW-0812">Transmembrane</keyword>